<dbReference type="GO" id="GO:0005829">
    <property type="term" value="C:cytosol"/>
    <property type="evidence" value="ECO:0007669"/>
    <property type="project" value="TreeGrafter"/>
</dbReference>
<dbReference type="PROSITE" id="PS51755">
    <property type="entry name" value="OMPR_PHOB"/>
    <property type="match status" value="1"/>
</dbReference>
<dbReference type="RefSeq" id="WP_032993821.1">
    <property type="nucleotide sequence ID" value="NZ_JAAXBM010000044.1"/>
</dbReference>
<feature type="domain" description="Response regulatory" evidence="4">
    <location>
        <begin position="3"/>
        <end position="117"/>
    </location>
</feature>
<gene>
    <name evidence="6" type="ORF">GUK36_36350</name>
</gene>
<name>A0A6P0DNT9_RHILE</name>
<dbReference type="PANTHER" id="PTHR48111:SF36">
    <property type="entry name" value="TRANSCRIPTIONAL REGULATORY PROTEIN CUTR"/>
    <property type="match status" value="1"/>
</dbReference>
<evidence type="ECO:0000256" key="1">
    <source>
        <dbReference type="ARBA" id="ARBA00023125"/>
    </source>
</evidence>
<comment type="caution">
    <text evidence="6">The sequence shown here is derived from an EMBL/GenBank/DDBJ whole genome shotgun (WGS) entry which is preliminary data.</text>
</comment>
<dbReference type="GO" id="GO:0006355">
    <property type="term" value="P:regulation of DNA-templated transcription"/>
    <property type="evidence" value="ECO:0007669"/>
    <property type="project" value="InterPro"/>
</dbReference>
<dbReference type="GO" id="GO:0000156">
    <property type="term" value="F:phosphorelay response regulator activity"/>
    <property type="evidence" value="ECO:0007669"/>
    <property type="project" value="TreeGrafter"/>
</dbReference>
<dbReference type="Pfam" id="PF00486">
    <property type="entry name" value="Trans_reg_C"/>
    <property type="match status" value="1"/>
</dbReference>
<dbReference type="InterPro" id="IPR001789">
    <property type="entry name" value="Sig_transdc_resp-reg_receiver"/>
</dbReference>
<evidence type="ECO:0000313" key="6">
    <source>
        <dbReference type="EMBL" id="NEK54778.1"/>
    </source>
</evidence>
<dbReference type="CDD" id="cd00383">
    <property type="entry name" value="trans_reg_C"/>
    <property type="match status" value="1"/>
</dbReference>
<proteinExistence type="predicted"/>
<dbReference type="Proteomes" id="UP000471409">
    <property type="component" value="Unassembled WGS sequence"/>
</dbReference>
<keyword evidence="1 3" id="KW-0238">DNA-binding</keyword>
<feature type="domain" description="OmpR/PhoB-type" evidence="5">
    <location>
        <begin position="125"/>
        <end position="219"/>
    </location>
</feature>
<dbReference type="InterPro" id="IPR036388">
    <property type="entry name" value="WH-like_DNA-bd_sf"/>
</dbReference>
<dbReference type="PANTHER" id="PTHR48111">
    <property type="entry name" value="REGULATOR OF RPOS"/>
    <property type="match status" value="1"/>
</dbReference>
<dbReference type="Gene3D" id="3.40.50.2300">
    <property type="match status" value="1"/>
</dbReference>
<feature type="modified residue" description="4-aspartylphosphate" evidence="2">
    <location>
        <position position="52"/>
    </location>
</feature>
<evidence type="ECO:0000259" key="5">
    <source>
        <dbReference type="PROSITE" id="PS51755"/>
    </source>
</evidence>
<organism evidence="6 7">
    <name type="scientific">Rhizobium leguminosarum</name>
    <dbReference type="NCBI Taxonomy" id="384"/>
    <lineage>
        <taxon>Bacteria</taxon>
        <taxon>Pseudomonadati</taxon>
        <taxon>Pseudomonadota</taxon>
        <taxon>Alphaproteobacteria</taxon>
        <taxon>Hyphomicrobiales</taxon>
        <taxon>Rhizobiaceae</taxon>
        <taxon>Rhizobium/Agrobacterium group</taxon>
        <taxon>Rhizobium</taxon>
    </lineage>
</organism>
<accession>A0A6P0DNT9</accession>
<evidence type="ECO:0000256" key="3">
    <source>
        <dbReference type="PROSITE-ProRule" id="PRU01091"/>
    </source>
</evidence>
<dbReference type="GO" id="GO:0032993">
    <property type="term" value="C:protein-DNA complex"/>
    <property type="evidence" value="ECO:0007669"/>
    <property type="project" value="TreeGrafter"/>
</dbReference>
<feature type="DNA-binding region" description="OmpR/PhoB-type" evidence="3">
    <location>
        <begin position="125"/>
        <end position="219"/>
    </location>
</feature>
<dbReference type="SMART" id="SM00862">
    <property type="entry name" value="Trans_reg_C"/>
    <property type="match status" value="1"/>
</dbReference>
<keyword evidence="2" id="KW-0597">Phosphoprotein</keyword>
<dbReference type="PROSITE" id="PS50110">
    <property type="entry name" value="RESPONSE_REGULATORY"/>
    <property type="match status" value="1"/>
</dbReference>
<dbReference type="SMART" id="SM00448">
    <property type="entry name" value="REC"/>
    <property type="match status" value="1"/>
</dbReference>
<dbReference type="SUPFAM" id="SSF52172">
    <property type="entry name" value="CheY-like"/>
    <property type="match status" value="1"/>
</dbReference>
<dbReference type="AlphaFoldDB" id="A0A6P0DNT9"/>
<sequence length="220" mass="24896">MPRILLIEDDVAQGNGIQALSKARGFAIDWVKTLTDAEHLLPAHNYDVVLLDLVLPDGRGESILRIMSKRSDSTPVIILTAHGGKKEITRLIEAGAHDFLTKPWDGDELFARIHAAIRSRSVSPLPEIYIRGLVIRPAEQLVERDGKPVSLTQREWAVFECLLNRRGHTVRRVMIEDALYEQGSEIESNAMEVYISRIRRKIGRHLIETDRGFGYRLVAE</sequence>
<dbReference type="InterPro" id="IPR001867">
    <property type="entry name" value="OmpR/PhoB-type_DNA-bd"/>
</dbReference>
<protein>
    <submittedName>
        <fullName evidence="6">Response regulator</fullName>
    </submittedName>
</protein>
<dbReference type="InterPro" id="IPR039420">
    <property type="entry name" value="WalR-like"/>
</dbReference>
<dbReference type="GO" id="GO:0000976">
    <property type="term" value="F:transcription cis-regulatory region binding"/>
    <property type="evidence" value="ECO:0007669"/>
    <property type="project" value="TreeGrafter"/>
</dbReference>
<evidence type="ECO:0000313" key="7">
    <source>
        <dbReference type="Proteomes" id="UP000471409"/>
    </source>
</evidence>
<dbReference type="EMBL" id="WXXP01000043">
    <property type="protein sequence ID" value="NEK54778.1"/>
    <property type="molecule type" value="Genomic_DNA"/>
</dbReference>
<dbReference type="Pfam" id="PF00072">
    <property type="entry name" value="Response_reg"/>
    <property type="match status" value="1"/>
</dbReference>
<evidence type="ECO:0000259" key="4">
    <source>
        <dbReference type="PROSITE" id="PS50110"/>
    </source>
</evidence>
<dbReference type="InterPro" id="IPR011006">
    <property type="entry name" value="CheY-like_superfamily"/>
</dbReference>
<evidence type="ECO:0000256" key="2">
    <source>
        <dbReference type="PROSITE-ProRule" id="PRU00169"/>
    </source>
</evidence>
<reference evidence="6 7" key="1">
    <citation type="submission" date="2020-01" db="EMBL/GenBank/DDBJ databases">
        <title>Rhizobium genotypes associated with high levels of biological nitrogen fixation by grain legumes in a temperate-maritime cropping system.</title>
        <authorList>
            <person name="Maluk M."/>
            <person name="Francesc Ferrando Molina F."/>
            <person name="Lopez Del Egido L."/>
            <person name="Lafos M."/>
            <person name="Langarica-Fuentes A."/>
            <person name="Gebre Yohannes G."/>
            <person name="Young M.W."/>
            <person name="Martin P."/>
            <person name="Gantlett R."/>
            <person name="Kenicer G."/>
            <person name="Hawes C."/>
            <person name="Begg G.S."/>
            <person name="Quilliam R.S."/>
            <person name="Squire G.R."/>
            <person name="Poole P.S."/>
            <person name="Young P.W."/>
            <person name="Iannetta P.M."/>
            <person name="James E.K."/>
        </authorList>
    </citation>
    <scope>NUCLEOTIDE SEQUENCE [LARGE SCALE GENOMIC DNA]</scope>
    <source>
        <strain evidence="6 7">JHI944</strain>
    </source>
</reference>
<dbReference type="Gene3D" id="1.10.10.10">
    <property type="entry name" value="Winged helix-like DNA-binding domain superfamily/Winged helix DNA-binding domain"/>
    <property type="match status" value="1"/>
</dbReference>